<dbReference type="Gene3D" id="1.25.40.10">
    <property type="entry name" value="Tetratricopeptide repeat domain"/>
    <property type="match status" value="1"/>
</dbReference>
<name>A0A397UW26_9GLOM</name>
<dbReference type="Proteomes" id="UP000266673">
    <property type="component" value="Unassembled WGS sequence"/>
</dbReference>
<evidence type="ECO:0000256" key="1">
    <source>
        <dbReference type="SAM" id="MobiDB-lite"/>
    </source>
</evidence>
<dbReference type="SUPFAM" id="SSF81901">
    <property type="entry name" value="HCP-like"/>
    <property type="match status" value="1"/>
</dbReference>
<reference evidence="2 3" key="1">
    <citation type="submission" date="2018-06" db="EMBL/GenBank/DDBJ databases">
        <title>Comparative genomics reveals the genomic features of Rhizophagus irregularis, R. cerebriforme, R. diaphanum and Gigaspora rosea, and their symbiotic lifestyle signature.</title>
        <authorList>
            <person name="Morin E."/>
            <person name="San Clemente H."/>
            <person name="Chen E.C.H."/>
            <person name="De La Providencia I."/>
            <person name="Hainaut M."/>
            <person name="Kuo A."/>
            <person name="Kohler A."/>
            <person name="Murat C."/>
            <person name="Tang N."/>
            <person name="Roy S."/>
            <person name="Loubradou J."/>
            <person name="Henrissat B."/>
            <person name="Grigoriev I.V."/>
            <person name="Corradi N."/>
            <person name="Roux C."/>
            <person name="Martin F.M."/>
        </authorList>
    </citation>
    <scope>NUCLEOTIDE SEQUENCE [LARGE SCALE GENOMIC DNA]</scope>
    <source>
        <strain evidence="2 3">DAOM 194757</strain>
    </source>
</reference>
<feature type="compositionally biased region" description="Basic and acidic residues" evidence="1">
    <location>
        <begin position="24"/>
        <end position="33"/>
    </location>
</feature>
<accession>A0A397UW26</accession>
<feature type="region of interest" description="Disordered" evidence="1">
    <location>
        <begin position="1"/>
        <end position="39"/>
    </location>
</feature>
<sequence length="292" mass="34320">MTDADINNIKNRSGYNNSNNMKELSAKKQDLKVRDKRKPRYKKAREKCATLFKMLTEEHATKVQEIINEAFGNSEINKEQYKENFDKAKGVDLPHIKLLAATFKNKSQGTVVRAVRYILEILVKNDDEGSTNQNKIRRIGSEKEKKIENVPTRPAKEISDDKVLDKSNWVILVEDRSEDNKEDILEVKEFRKMNKWNEESELTIIEYSKIEGMLNKSANNDNEKEIFNIGFCYQIGINNRKKEALKWYLKSAEEDKWNGQFHLREFYNRNHENINDIKDRSDYDNSNDSNDI</sequence>
<comment type="caution">
    <text evidence="2">The sequence shown here is derived from an EMBL/GenBank/DDBJ whole genome shotgun (WGS) entry which is preliminary data.</text>
</comment>
<dbReference type="OrthoDB" id="2384430at2759"/>
<dbReference type="InterPro" id="IPR011990">
    <property type="entry name" value="TPR-like_helical_dom_sf"/>
</dbReference>
<proteinExistence type="predicted"/>
<organism evidence="2 3">
    <name type="scientific">Gigaspora rosea</name>
    <dbReference type="NCBI Taxonomy" id="44941"/>
    <lineage>
        <taxon>Eukaryota</taxon>
        <taxon>Fungi</taxon>
        <taxon>Fungi incertae sedis</taxon>
        <taxon>Mucoromycota</taxon>
        <taxon>Glomeromycotina</taxon>
        <taxon>Glomeromycetes</taxon>
        <taxon>Diversisporales</taxon>
        <taxon>Gigasporaceae</taxon>
        <taxon>Gigaspora</taxon>
    </lineage>
</organism>
<keyword evidence="3" id="KW-1185">Reference proteome</keyword>
<evidence type="ECO:0000313" key="2">
    <source>
        <dbReference type="EMBL" id="RIB11416.1"/>
    </source>
</evidence>
<dbReference type="AlphaFoldDB" id="A0A397UW26"/>
<evidence type="ECO:0000313" key="3">
    <source>
        <dbReference type="Proteomes" id="UP000266673"/>
    </source>
</evidence>
<dbReference type="EMBL" id="QKWP01001135">
    <property type="protein sequence ID" value="RIB11416.1"/>
    <property type="molecule type" value="Genomic_DNA"/>
</dbReference>
<feature type="compositionally biased region" description="Polar residues" evidence="1">
    <location>
        <begin position="8"/>
        <end position="22"/>
    </location>
</feature>
<protein>
    <submittedName>
        <fullName evidence="2">Uncharacterized protein</fullName>
    </submittedName>
</protein>
<gene>
    <name evidence="2" type="ORF">C2G38_2203469</name>
</gene>